<dbReference type="Pfam" id="PF00856">
    <property type="entry name" value="SET"/>
    <property type="match status" value="1"/>
</dbReference>
<dbReference type="EMBL" id="CALQ01001577">
    <property type="protein sequence ID" value="CCM18508.1"/>
    <property type="molecule type" value="Genomic_DNA"/>
</dbReference>
<dbReference type="PROSITE" id="PS50280">
    <property type="entry name" value="SET"/>
    <property type="match status" value="1"/>
</dbReference>
<evidence type="ECO:0000313" key="2">
    <source>
        <dbReference type="EMBL" id="CCM18508.1"/>
    </source>
</evidence>
<dbReference type="SUPFAM" id="SSF82199">
    <property type="entry name" value="SET domain"/>
    <property type="match status" value="1"/>
</dbReference>
<name>A0A1E1J4J0_LEIGU</name>
<dbReference type="InterPro" id="IPR001214">
    <property type="entry name" value="SET_dom"/>
</dbReference>
<dbReference type="InterPro" id="IPR046341">
    <property type="entry name" value="SET_dom_sf"/>
</dbReference>
<dbReference type="CDD" id="cd20071">
    <property type="entry name" value="SET_SMYD"/>
    <property type="match status" value="1"/>
</dbReference>
<proteinExistence type="predicted"/>
<dbReference type="PANTHER" id="PTHR12197">
    <property type="entry name" value="HISTONE-LYSINE N-METHYLTRANSFERASE SMYD"/>
    <property type="match status" value="1"/>
</dbReference>
<reference evidence="2" key="1">
    <citation type="submission" date="2012-08" db="EMBL/GenBank/DDBJ databases">
        <title>Comparative genomics of metastatic and non-metastatic Leishmania guyanensis provides insights into polygenic factors involved in Leishmania RNA virus infection.</title>
        <authorList>
            <person name="Smith D."/>
            <person name="Hertz-Fowler C."/>
            <person name="Martin R."/>
            <person name="Dickens N."/>
            <person name="Fasel N."/>
            <person name="Falquet L."/>
            <person name="Beverley S."/>
            <person name="Zangger H."/>
            <person name="Calderon-Copete S."/>
            <person name="Mottram J."/>
            <person name="Xenarios I."/>
        </authorList>
    </citation>
    <scope>NUCLEOTIDE SEQUENCE</scope>
    <source>
        <strain evidence="2">MHOM/BR/75/M4147/SSU:IR2SAT-LUC</strain>
    </source>
</reference>
<dbReference type="InterPro" id="IPR050869">
    <property type="entry name" value="H3K4_H4K5_MeTrfase"/>
</dbReference>
<dbReference type="Gene3D" id="2.170.270.10">
    <property type="entry name" value="SET domain"/>
    <property type="match status" value="1"/>
</dbReference>
<gene>
    <name evidence="2" type="primary">LgM4147LRVhigh.33.01950.00100</name>
    <name evidence="2" type="ORF">BN36_3359970</name>
</gene>
<evidence type="ECO:0000259" key="1">
    <source>
        <dbReference type="PROSITE" id="PS50280"/>
    </source>
</evidence>
<accession>A0A1E1J4J0</accession>
<protein>
    <recommendedName>
        <fullName evidence="1">SET domain-containing protein</fullName>
    </recommendedName>
</protein>
<sequence>MNTAHTDYRDTWDDDVASPSAAILTSDKPLLSSSMAVLSLLRSLSVVASGLRNSTAPPSTALFSRKDCPWSDGDELSVYASVSYLHCCLVLLVCRWLAERVAIPSDGELSAVLRQMPSALLVRGTSHPWMPLNGEADCDDHEESGRRLYPSTVTLTDCRVSTLLPAPPPQLTGAALTTVLRANRDATSNGDEREAHIDIVLSHLSAASSSPGADADGCDDAMRDAVVTLYDVWRHVNGRISLTPSPSVCLPDGHIRELLHMYAEASVELASNSLLRTLTTATEFTVVAEAEMAVAVASLSAVHEILGAQQVARIAASHTAAAPADKHILDRIRTLLLALLGASSSFSGCAQFFLHSNVELSIDPTRSVAGCGLVAIGAVGEGELLAREAALATVADAEVRVYCQGGTEAMSDVATATEHMKRRLRIWKESARRCQEDTTTAPVSKKVAAVPSSGARQRKDSVPLTIENVECSATAQLLGLLARFPDLLCGGWRQWAALVMRDASVLQPSPCVSRVAVDWAGKPQTEAGPKNTSCNSHFTADASQLRVLNWRGGEAHASLPSAPQLLLDVRGIDEFRIDPPPRSYCHKERDEHHRCVKAGLKRAAGECDVAAYTSLCASDVSAKALFLFLRHLNHACVPNALLVLDRTPGCLHDGDNDGVVVSLVALRGIESGEEITVSYVPATTALTVSQTELAEMLGFRCRCHLCERKAALLHGHLCGECGQLIYEPDIRGESEPPISILGATCASEWATVFRHGEHCPHRRRTCEADSATEERSSVAAQLQLQLDDIPVQLAKGEDEAEASGKARDSMVAAMRRLVDLDACVARTLLPTHFLRLRLRLEAFAYSTVARGLGSTLSAELIHLCANTLEELEMLMPANHPLLTGLRMYLVFSRGRHLRAVNAAEDVAHGTRHAECCGAVREQAALMQLPFVVDPLVRRCVARCFQEHYVQLLAWRAEWLSHVGEAGALGSFLARYSVELEACGVTTVEHIELLSCMEDGAQCV</sequence>
<dbReference type="AlphaFoldDB" id="A0A1E1J4J0"/>
<dbReference type="PANTHER" id="PTHR12197:SF292">
    <property type="entry name" value="SET DOMAIN-CONTAINING PROTEIN"/>
    <property type="match status" value="1"/>
</dbReference>
<organism evidence="2">
    <name type="scientific">Leishmania guyanensis</name>
    <dbReference type="NCBI Taxonomy" id="5670"/>
    <lineage>
        <taxon>Eukaryota</taxon>
        <taxon>Discoba</taxon>
        <taxon>Euglenozoa</taxon>
        <taxon>Kinetoplastea</taxon>
        <taxon>Metakinetoplastina</taxon>
        <taxon>Trypanosomatida</taxon>
        <taxon>Trypanosomatidae</taxon>
        <taxon>Leishmaniinae</taxon>
        <taxon>Leishmania</taxon>
        <taxon>Leishmania guyanensis species complex</taxon>
    </lineage>
</organism>
<feature type="domain" description="SET" evidence="1">
    <location>
        <begin position="356"/>
        <end position="680"/>
    </location>
</feature>